<dbReference type="Proteomes" id="UP000673691">
    <property type="component" value="Unassembled WGS sequence"/>
</dbReference>
<evidence type="ECO:0000313" key="1">
    <source>
        <dbReference type="EMBL" id="KAG5460845.1"/>
    </source>
</evidence>
<organism evidence="1 2">
    <name type="scientific">Olpidium bornovanus</name>
    <dbReference type="NCBI Taxonomy" id="278681"/>
    <lineage>
        <taxon>Eukaryota</taxon>
        <taxon>Fungi</taxon>
        <taxon>Fungi incertae sedis</taxon>
        <taxon>Olpidiomycota</taxon>
        <taxon>Olpidiomycotina</taxon>
        <taxon>Olpidiomycetes</taxon>
        <taxon>Olpidiales</taxon>
        <taxon>Olpidiaceae</taxon>
        <taxon>Olpidium</taxon>
    </lineage>
</organism>
<protein>
    <submittedName>
        <fullName evidence="1">Uncharacterized protein</fullName>
    </submittedName>
</protein>
<comment type="caution">
    <text evidence="1">The sequence shown here is derived from an EMBL/GenBank/DDBJ whole genome shotgun (WGS) entry which is preliminary data.</text>
</comment>
<sequence length="97" mass="11052">CSIGVTHAHRCARAHLAKRRCASWTLSLTFQRQDYALRKEAENSAFPRRAYYILDELLIAGEMQESSKKSVLRAIAQQDALEDNESGERSWADRAKV</sequence>
<accession>A0A8H7ZWU8</accession>
<feature type="non-terminal residue" evidence="1">
    <location>
        <position position="1"/>
    </location>
</feature>
<keyword evidence="2" id="KW-1185">Reference proteome</keyword>
<evidence type="ECO:0000313" key="2">
    <source>
        <dbReference type="Proteomes" id="UP000673691"/>
    </source>
</evidence>
<dbReference type="Gene3D" id="3.30.450.60">
    <property type="match status" value="1"/>
</dbReference>
<dbReference type="EMBL" id="JAEFCI010004614">
    <property type="protein sequence ID" value="KAG5460845.1"/>
    <property type="molecule type" value="Genomic_DNA"/>
</dbReference>
<reference evidence="1 2" key="1">
    <citation type="journal article" name="Sci. Rep.">
        <title>Genome-scale phylogenetic analyses confirm Olpidium as the closest living zoosporic fungus to the non-flagellated, terrestrial fungi.</title>
        <authorList>
            <person name="Chang Y."/>
            <person name="Rochon D."/>
            <person name="Sekimoto S."/>
            <person name="Wang Y."/>
            <person name="Chovatia M."/>
            <person name="Sandor L."/>
            <person name="Salamov A."/>
            <person name="Grigoriev I.V."/>
            <person name="Stajich J.E."/>
            <person name="Spatafora J.W."/>
        </authorList>
    </citation>
    <scope>NUCLEOTIDE SEQUENCE [LARGE SCALE GENOMIC DNA]</scope>
    <source>
        <strain evidence="1">S191</strain>
    </source>
</reference>
<name>A0A8H7ZWU8_9FUNG</name>
<gene>
    <name evidence="1" type="ORF">BJ554DRAFT_7056</name>
</gene>
<dbReference type="OrthoDB" id="371463at2759"/>
<dbReference type="AlphaFoldDB" id="A0A8H7ZWU8"/>
<proteinExistence type="predicted"/>